<comment type="caution">
    <text evidence="2">The sequence shown here is derived from an EMBL/GenBank/DDBJ whole genome shotgun (WGS) entry which is preliminary data.</text>
</comment>
<feature type="domain" description="Aminoglycoside phosphotransferase" evidence="1">
    <location>
        <begin position="67"/>
        <end position="266"/>
    </location>
</feature>
<keyword evidence="3" id="KW-1185">Reference proteome</keyword>
<dbReference type="EMBL" id="BAABHJ010000039">
    <property type="protein sequence ID" value="GAA4617326.1"/>
    <property type="molecule type" value="Genomic_DNA"/>
</dbReference>
<protein>
    <recommendedName>
        <fullName evidence="1">Aminoglycoside phosphotransferase domain-containing protein</fullName>
    </recommendedName>
</protein>
<evidence type="ECO:0000313" key="3">
    <source>
        <dbReference type="Proteomes" id="UP001500212"/>
    </source>
</evidence>
<sequence length="328" mass="34869">MITRRGYHRRVTTPQSVQPAATAVRLRWGELPAPLREGLAELLGDIATAHVQGGGFTPGLAARLQLADGRRVFAKGIPAAHPLAGKYRDEAATTRALPAAAPAPRLHWDGQIADWVVLVLDDVEARHADLSPGSPDVPRVVATIAGLADVLTPCPVDAPAAEIELADFVHGWGTLAATPPTDLDEWTRRHLDDLAALETAWLPAAAGDTLIHGDVNTSNLLIDPEGRAFLIDWAQPARGSAWLDVVDLVPHLILAGHTPAAAEAALADVPAWRDTDPAVITSYAAAFAGYWARSSRQPAPPGVPHLRSHQGRAARAAIAWTVHRTGWE</sequence>
<gene>
    <name evidence="2" type="ORF">GCM10023195_77320</name>
</gene>
<evidence type="ECO:0000259" key="1">
    <source>
        <dbReference type="Pfam" id="PF01636"/>
    </source>
</evidence>
<dbReference type="Pfam" id="PF01636">
    <property type="entry name" value="APH"/>
    <property type="match status" value="1"/>
</dbReference>
<dbReference type="SUPFAM" id="SSF56112">
    <property type="entry name" value="Protein kinase-like (PK-like)"/>
    <property type="match status" value="1"/>
</dbReference>
<dbReference type="InterPro" id="IPR011009">
    <property type="entry name" value="Kinase-like_dom_sf"/>
</dbReference>
<dbReference type="Gene3D" id="3.30.200.20">
    <property type="entry name" value="Phosphorylase Kinase, domain 1"/>
    <property type="match status" value="1"/>
</dbReference>
<accession>A0ABP8TX61</accession>
<reference evidence="3" key="1">
    <citation type="journal article" date="2019" name="Int. J. Syst. Evol. Microbiol.">
        <title>The Global Catalogue of Microorganisms (GCM) 10K type strain sequencing project: providing services to taxonomists for standard genome sequencing and annotation.</title>
        <authorList>
            <consortium name="The Broad Institute Genomics Platform"/>
            <consortium name="The Broad Institute Genome Sequencing Center for Infectious Disease"/>
            <person name="Wu L."/>
            <person name="Ma J."/>
        </authorList>
    </citation>
    <scope>NUCLEOTIDE SEQUENCE [LARGE SCALE GENOMIC DNA]</scope>
    <source>
        <strain evidence="3">JCM 17938</strain>
    </source>
</reference>
<dbReference type="Gene3D" id="3.90.1200.10">
    <property type="match status" value="1"/>
</dbReference>
<evidence type="ECO:0000313" key="2">
    <source>
        <dbReference type="EMBL" id="GAA4617326.1"/>
    </source>
</evidence>
<organism evidence="2 3">
    <name type="scientific">Actinoallomurus liliacearum</name>
    <dbReference type="NCBI Taxonomy" id="1080073"/>
    <lineage>
        <taxon>Bacteria</taxon>
        <taxon>Bacillati</taxon>
        <taxon>Actinomycetota</taxon>
        <taxon>Actinomycetes</taxon>
        <taxon>Streptosporangiales</taxon>
        <taxon>Thermomonosporaceae</taxon>
        <taxon>Actinoallomurus</taxon>
    </lineage>
</organism>
<proteinExistence type="predicted"/>
<dbReference type="Proteomes" id="UP001500212">
    <property type="component" value="Unassembled WGS sequence"/>
</dbReference>
<dbReference type="InterPro" id="IPR002575">
    <property type="entry name" value="Aminoglycoside_PTrfase"/>
</dbReference>
<name>A0ABP8TX61_9ACTN</name>